<keyword evidence="4" id="KW-1185">Reference proteome</keyword>
<dbReference type="InterPro" id="IPR014027">
    <property type="entry name" value="UDP-Glc/GDP-Man_DH_C"/>
</dbReference>
<feature type="non-terminal residue" evidence="3">
    <location>
        <position position="1"/>
    </location>
</feature>
<dbReference type="GO" id="GO:0006024">
    <property type="term" value="P:glycosaminoglycan biosynthetic process"/>
    <property type="evidence" value="ECO:0007669"/>
    <property type="project" value="TreeGrafter"/>
</dbReference>
<dbReference type="Proteomes" id="UP000253551">
    <property type="component" value="Unassembled WGS sequence"/>
</dbReference>
<evidence type="ECO:0000313" key="3">
    <source>
        <dbReference type="EMBL" id="RCI05920.1"/>
    </source>
</evidence>
<proteinExistence type="predicted"/>
<dbReference type="GO" id="GO:0003979">
    <property type="term" value="F:UDP-glucose 6-dehydrogenase activity"/>
    <property type="evidence" value="ECO:0007669"/>
    <property type="project" value="UniProtKB-EC"/>
</dbReference>
<evidence type="ECO:0000313" key="4">
    <source>
        <dbReference type="Proteomes" id="UP000253551"/>
    </source>
</evidence>
<dbReference type="SUPFAM" id="SSF52413">
    <property type="entry name" value="UDP-glucose/GDP-mannose dehydrogenase C-terminal domain"/>
    <property type="match status" value="1"/>
</dbReference>
<dbReference type="Gene3D" id="3.40.50.720">
    <property type="entry name" value="NAD(P)-binding Rossmann-like Domain"/>
    <property type="match status" value="1"/>
</dbReference>
<name>A0A367KUX2_RHIST</name>
<feature type="domain" description="UDP-glucose/GDP-mannose dehydrogenase C-terminal" evidence="2">
    <location>
        <begin position="1"/>
        <end position="42"/>
    </location>
</feature>
<dbReference type="PANTHER" id="PTHR11374">
    <property type="entry name" value="UDP-GLUCOSE DEHYDROGENASE/UDP-MANNAC DEHYDROGENASE"/>
    <property type="match status" value="1"/>
</dbReference>
<dbReference type="AlphaFoldDB" id="A0A367KUX2"/>
<dbReference type="Pfam" id="PF03720">
    <property type="entry name" value="UDPG_MGDP_dh_C"/>
    <property type="match status" value="1"/>
</dbReference>
<protein>
    <submittedName>
        <fullName evidence="3">UDP-glucose 6-dehydrogenase 1</fullName>
    </submittedName>
</protein>
<sequence>GADAVVLVTEWDEFKSDVLDYKQIYENMNKPAFLFDGRLLVDAVQLREIGFKVHIIGKNELAGTA</sequence>
<dbReference type="InterPro" id="IPR028356">
    <property type="entry name" value="UDPglc_DH_euk"/>
</dbReference>
<gene>
    <name evidence="3" type="primary">UGD1_3</name>
    <name evidence="3" type="ORF">CU098_013740</name>
</gene>
<dbReference type="PANTHER" id="PTHR11374:SF3">
    <property type="entry name" value="UDP-GLUCOSE 6-DEHYDROGENASE"/>
    <property type="match status" value="1"/>
</dbReference>
<dbReference type="GO" id="GO:0051287">
    <property type="term" value="F:NAD binding"/>
    <property type="evidence" value="ECO:0007669"/>
    <property type="project" value="InterPro"/>
</dbReference>
<comment type="caution">
    <text evidence="3">The sequence shown here is derived from an EMBL/GenBank/DDBJ whole genome shotgun (WGS) entry which is preliminary data.</text>
</comment>
<evidence type="ECO:0000259" key="2">
    <source>
        <dbReference type="Pfam" id="PF03720"/>
    </source>
</evidence>
<dbReference type="GO" id="GO:0005634">
    <property type="term" value="C:nucleus"/>
    <property type="evidence" value="ECO:0007669"/>
    <property type="project" value="TreeGrafter"/>
</dbReference>
<organism evidence="3 4">
    <name type="scientific">Rhizopus stolonifer</name>
    <name type="common">Rhizopus nigricans</name>
    <dbReference type="NCBI Taxonomy" id="4846"/>
    <lineage>
        <taxon>Eukaryota</taxon>
        <taxon>Fungi</taxon>
        <taxon>Fungi incertae sedis</taxon>
        <taxon>Mucoromycota</taxon>
        <taxon>Mucoromycotina</taxon>
        <taxon>Mucoromycetes</taxon>
        <taxon>Mucorales</taxon>
        <taxon>Mucorineae</taxon>
        <taxon>Rhizopodaceae</taxon>
        <taxon>Rhizopus</taxon>
    </lineage>
</organism>
<dbReference type="InterPro" id="IPR036220">
    <property type="entry name" value="UDP-Glc/GDP-Man_DH_C_sf"/>
</dbReference>
<accession>A0A367KUX2</accession>
<dbReference type="OrthoDB" id="5059218at2759"/>
<dbReference type="STRING" id="4846.A0A367KUX2"/>
<dbReference type="EMBL" id="PJQM01000272">
    <property type="protein sequence ID" value="RCI05920.1"/>
    <property type="molecule type" value="Genomic_DNA"/>
</dbReference>
<comment type="catalytic activity">
    <reaction evidence="1">
        <text>UDP-alpha-D-glucose + 2 NAD(+) + H2O = UDP-alpha-D-glucuronate + 2 NADH + 3 H(+)</text>
        <dbReference type="Rhea" id="RHEA:23596"/>
        <dbReference type="ChEBI" id="CHEBI:15377"/>
        <dbReference type="ChEBI" id="CHEBI:15378"/>
        <dbReference type="ChEBI" id="CHEBI:57540"/>
        <dbReference type="ChEBI" id="CHEBI:57945"/>
        <dbReference type="ChEBI" id="CHEBI:58052"/>
        <dbReference type="ChEBI" id="CHEBI:58885"/>
        <dbReference type="EC" id="1.1.1.22"/>
    </reaction>
</comment>
<evidence type="ECO:0000256" key="1">
    <source>
        <dbReference type="ARBA" id="ARBA00047473"/>
    </source>
</evidence>
<reference evidence="3 4" key="1">
    <citation type="journal article" date="2018" name="G3 (Bethesda)">
        <title>Phylogenetic and Phylogenomic Definition of Rhizopus Species.</title>
        <authorList>
            <person name="Gryganskyi A.P."/>
            <person name="Golan J."/>
            <person name="Dolatabadi S."/>
            <person name="Mondo S."/>
            <person name="Robb S."/>
            <person name="Idnurm A."/>
            <person name="Muszewska A."/>
            <person name="Steczkiewicz K."/>
            <person name="Masonjones S."/>
            <person name="Liao H.L."/>
            <person name="Gajdeczka M.T."/>
            <person name="Anike F."/>
            <person name="Vuek A."/>
            <person name="Anishchenko I.M."/>
            <person name="Voigt K."/>
            <person name="de Hoog G.S."/>
            <person name="Smith M.E."/>
            <person name="Heitman J."/>
            <person name="Vilgalys R."/>
            <person name="Stajich J.E."/>
        </authorList>
    </citation>
    <scope>NUCLEOTIDE SEQUENCE [LARGE SCALE GENOMIC DNA]</scope>
    <source>
        <strain evidence="3 4">LSU 92-RS-03</strain>
    </source>
</reference>